<dbReference type="InterPro" id="IPR036396">
    <property type="entry name" value="Cyt_P450_sf"/>
</dbReference>
<dbReference type="PRINTS" id="PR00359">
    <property type="entry name" value="BP450"/>
</dbReference>
<protein>
    <submittedName>
        <fullName evidence="3">Cytochrome P450</fullName>
    </submittedName>
</protein>
<accession>A0ABV8G2S3</accession>
<dbReference type="PROSITE" id="PS00086">
    <property type="entry name" value="CYTOCHROME_P450"/>
    <property type="match status" value="1"/>
</dbReference>
<organism evidence="3 4">
    <name type="scientific">Nonomuraea purpurea</name>
    <dbReference type="NCBI Taxonomy" id="1849276"/>
    <lineage>
        <taxon>Bacteria</taxon>
        <taxon>Bacillati</taxon>
        <taxon>Actinomycetota</taxon>
        <taxon>Actinomycetes</taxon>
        <taxon>Streptosporangiales</taxon>
        <taxon>Streptosporangiaceae</taxon>
        <taxon>Nonomuraea</taxon>
    </lineage>
</organism>
<comment type="similarity">
    <text evidence="1 2">Belongs to the cytochrome P450 family.</text>
</comment>
<keyword evidence="4" id="KW-1185">Reference proteome</keyword>
<evidence type="ECO:0000313" key="4">
    <source>
        <dbReference type="Proteomes" id="UP001595851"/>
    </source>
</evidence>
<proteinExistence type="inferred from homology"/>
<evidence type="ECO:0000313" key="3">
    <source>
        <dbReference type="EMBL" id="MFC4006967.1"/>
    </source>
</evidence>
<evidence type="ECO:0000256" key="2">
    <source>
        <dbReference type="RuleBase" id="RU000461"/>
    </source>
</evidence>
<dbReference type="PRINTS" id="PR00385">
    <property type="entry name" value="P450"/>
</dbReference>
<dbReference type="PANTHER" id="PTHR46696:SF6">
    <property type="entry name" value="P450, PUTATIVE (EUROFUNG)-RELATED"/>
    <property type="match status" value="1"/>
</dbReference>
<dbReference type="InterPro" id="IPR002397">
    <property type="entry name" value="Cyt_P450_B"/>
</dbReference>
<dbReference type="SUPFAM" id="SSF48264">
    <property type="entry name" value="Cytochrome P450"/>
    <property type="match status" value="1"/>
</dbReference>
<comment type="caution">
    <text evidence="3">The sequence shown here is derived from an EMBL/GenBank/DDBJ whole genome shotgun (WGS) entry which is preliminary data.</text>
</comment>
<dbReference type="InterPro" id="IPR017972">
    <property type="entry name" value="Cyt_P450_CS"/>
</dbReference>
<dbReference type="Proteomes" id="UP001595851">
    <property type="component" value="Unassembled WGS sequence"/>
</dbReference>
<keyword evidence="2" id="KW-0408">Iron</keyword>
<keyword evidence="2" id="KW-0560">Oxidoreductase</keyword>
<keyword evidence="2" id="KW-0479">Metal-binding</keyword>
<dbReference type="InterPro" id="IPR001128">
    <property type="entry name" value="Cyt_P450"/>
</dbReference>
<evidence type="ECO:0000256" key="1">
    <source>
        <dbReference type="ARBA" id="ARBA00010617"/>
    </source>
</evidence>
<dbReference type="RefSeq" id="WP_379527114.1">
    <property type="nucleotide sequence ID" value="NZ_JBHSBI010000003.1"/>
</dbReference>
<dbReference type="Gene3D" id="1.10.630.10">
    <property type="entry name" value="Cytochrome P450"/>
    <property type="match status" value="1"/>
</dbReference>
<dbReference type="EMBL" id="JBHSBI010000003">
    <property type="protein sequence ID" value="MFC4006967.1"/>
    <property type="molecule type" value="Genomic_DNA"/>
</dbReference>
<dbReference type="Pfam" id="PF00067">
    <property type="entry name" value="p450"/>
    <property type="match status" value="1"/>
</dbReference>
<dbReference type="PANTHER" id="PTHR46696">
    <property type="entry name" value="P450, PUTATIVE (EUROFUNG)-RELATED"/>
    <property type="match status" value="1"/>
</dbReference>
<gene>
    <name evidence="3" type="ORF">ACFOY2_07035</name>
</gene>
<sequence>MTTKLDGYDIFSPQFRNCPHPHWQAMREGCPVAHSDNTGGSWMLAAYDDIRDAVRDPERFSSRSAEVAGPAEYAGGLLLPPITSDPPEHRGHRERLAPFFHPRRIAELEPFVRELARSLAGEFAARGGGDAAAEFAQRLTVSVLAKLLDVPPETHARFIDWTVRLLRLGPLSQEIRACAVREMIAFFDALLTERATGDGDDLLSHLARAETDRKVRIGSAMVVMIAGADTTWSAISASLFHLGTHPEDRRRLAREPDLMSTAVEELLRAYAPVMLARLTTGPVEVRGTPIPAGERVILPLASANRDPGVFDEPDTVLLDRRRNRHLAFGSGAHRCLGSTLARLELRVALEEWLRVIPDYDVIGPDAVEWTGGNVRGPDTVPVRVRT</sequence>
<name>A0ABV8G2S3_9ACTN</name>
<keyword evidence="2" id="KW-0349">Heme</keyword>
<reference evidence="4" key="1">
    <citation type="journal article" date="2019" name="Int. J. Syst. Evol. Microbiol.">
        <title>The Global Catalogue of Microorganisms (GCM) 10K type strain sequencing project: providing services to taxonomists for standard genome sequencing and annotation.</title>
        <authorList>
            <consortium name="The Broad Institute Genomics Platform"/>
            <consortium name="The Broad Institute Genome Sequencing Center for Infectious Disease"/>
            <person name="Wu L."/>
            <person name="Ma J."/>
        </authorList>
    </citation>
    <scope>NUCLEOTIDE SEQUENCE [LARGE SCALE GENOMIC DNA]</scope>
    <source>
        <strain evidence="4">TBRC 1276</strain>
    </source>
</reference>
<keyword evidence="2" id="KW-0503">Monooxygenase</keyword>